<accession>A0A4C1YBY7</accession>
<sequence>MDIYKEFVIKIDPEIHEEALMDTTRVLSYAPLTSWFRSMLGVMAVATDTRLAVDWPKSSKIVSKSTRSLLMRTGTPYICLLC</sequence>
<dbReference type="EMBL" id="BGZK01001136">
    <property type="protein sequence ID" value="GBP72179.1"/>
    <property type="molecule type" value="Genomic_DNA"/>
</dbReference>
<evidence type="ECO:0000313" key="2">
    <source>
        <dbReference type="Proteomes" id="UP000299102"/>
    </source>
</evidence>
<protein>
    <submittedName>
        <fullName evidence="1">Uncharacterized protein</fullName>
    </submittedName>
</protein>
<keyword evidence="2" id="KW-1185">Reference proteome</keyword>
<reference evidence="1 2" key="1">
    <citation type="journal article" date="2019" name="Commun. Biol.">
        <title>The bagworm genome reveals a unique fibroin gene that provides high tensile strength.</title>
        <authorList>
            <person name="Kono N."/>
            <person name="Nakamura H."/>
            <person name="Ohtoshi R."/>
            <person name="Tomita M."/>
            <person name="Numata K."/>
            <person name="Arakawa K."/>
        </authorList>
    </citation>
    <scope>NUCLEOTIDE SEQUENCE [LARGE SCALE GENOMIC DNA]</scope>
</reference>
<dbReference type="AlphaFoldDB" id="A0A4C1YBY7"/>
<comment type="caution">
    <text evidence="1">The sequence shown here is derived from an EMBL/GenBank/DDBJ whole genome shotgun (WGS) entry which is preliminary data.</text>
</comment>
<gene>
    <name evidence="1" type="ORF">EVAR_90362_1</name>
</gene>
<name>A0A4C1YBY7_EUMVA</name>
<evidence type="ECO:0000313" key="1">
    <source>
        <dbReference type="EMBL" id="GBP72179.1"/>
    </source>
</evidence>
<organism evidence="1 2">
    <name type="scientific">Eumeta variegata</name>
    <name type="common">Bagworm moth</name>
    <name type="synonym">Eumeta japonica</name>
    <dbReference type="NCBI Taxonomy" id="151549"/>
    <lineage>
        <taxon>Eukaryota</taxon>
        <taxon>Metazoa</taxon>
        <taxon>Ecdysozoa</taxon>
        <taxon>Arthropoda</taxon>
        <taxon>Hexapoda</taxon>
        <taxon>Insecta</taxon>
        <taxon>Pterygota</taxon>
        <taxon>Neoptera</taxon>
        <taxon>Endopterygota</taxon>
        <taxon>Lepidoptera</taxon>
        <taxon>Glossata</taxon>
        <taxon>Ditrysia</taxon>
        <taxon>Tineoidea</taxon>
        <taxon>Psychidae</taxon>
        <taxon>Oiketicinae</taxon>
        <taxon>Eumeta</taxon>
    </lineage>
</organism>
<proteinExistence type="predicted"/>
<dbReference type="Proteomes" id="UP000299102">
    <property type="component" value="Unassembled WGS sequence"/>
</dbReference>